<dbReference type="InterPro" id="IPR025269">
    <property type="entry name" value="SAM-like_dom"/>
</dbReference>
<dbReference type="EMBL" id="AP025183">
    <property type="protein sequence ID" value="BDB53090.1"/>
    <property type="molecule type" value="Genomic_DNA"/>
</dbReference>
<evidence type="ECO:0000313" key="5">
    <source>
        <dbReference type="EMBL" id="BDB53090.1"/>
    </source>
</evidence>
<accession>A0ABM7V0A3</accession>
<evidence type="ECO:0000313" key="6">
    <source>
        <dbReference type="Proteomes" id="UP001319865"/>
    </source>
</evidence>
<gene>
    <name evidence="5" type="ORF">GENT11_14020</name>
</gene>
<reference evidence="5 6" key="1">
    <citation type="journal article" date="2022" name="Int. J. Syst. Evol. Microbiol.">
        <title>Flavobacterium ammonificans sp. nov. and Flavobacterium ammoniigenes sp. nov., ammonifying bacteria isolated from surface river water.</title>
        <authorList>
            <person name="Watanabe K."/>
            <person name="Kitamura T."/>
            <person name="Ogata Y."/>
            <person name="Shindo C."/>
            <person name="Suda W."/>
        </authorList>
    </citation>
    <scope>NUCLEOTIDE SEQUENCE [LARGE SCALE GENOMIC DNA]</scope>
    <source>
        <strain evidence="5 6">GENT11</strain>
    </source>
</reference>
<name>A0ABM7V0A3_9FLAO</name>
<keyword evidence="2" id="KW-0238">DNA-binding</keyword>
<dbReference type="Proteomes" id="UP001319865">
    <property type="component" value="Chromosome"/>
</dbReference>
<dbReference type="Gene3D" id="1.10.150.130">
    <property type="match status" value="1"/>
</dbReference>
<dbReference type="InterPro" id="IPR010998">
    <property type="entry name" value="Integrase_recombinase_N"/>
</dbReference>
<proteinExistence type="inferred from homology"/>
<protein>
    <submittedName>
        <fullName evidence="5">Transposase</fullName>
    </submittedName>
</protein>
<dbReference type="Pfam" id="PF13102">
    <property type="entry name" value="Phage_int_SAM_5"/>
    <property type="match status" value="1"/>
</dbReference>
<evidence type="ECO:0000256" key="1">
    <source>
        <dbReference type="ARBA" id="ARBA00008857"/>
    </source>
</evidence>
<dbReference type="PROSITE" id="PS51898">
    <property type="entry name" value="TYR_RECOMBINASE"/>
    <property type="match status" value="1"/>
</dbReference>
<dbReference type="InterPro" id="IPR050090">
    <property type="entry name" value="Tyrosine_recombinase_XerCD"/>
</dbReference>
<dbReference type="InterPro" id="IPR013762">
    <property type="entry name" value="Integrase-like_cat_sf"/>
</dbReference>
<dbReference type="InterPro" id="IPR002104">
    <property type="entry name" value="Integrase_catalytic"/>
</dbReference>
<dbReference type="SUPFAM" id="SSF56349">
    <property type="entry name" value="DNA breaking-rejoining enzymes"/>
    <property type="match status" value="1"/>
</dbReference>
<dbReference type="Pfam" id="PF17293">
    <property type="entry name" value="Arm-DNA-bind_5"/>
    <property type="match status" value="1"/>
</dbReference>
<dbReference type="InterPro" id="IPR011010">
    <property type="entry name" value="DNA_brk_join_enz"/>
</dbReference>
<sequence>MVKTIIYIKKDKAKQNGDCPLYLKVTYNRKSITIATGKYISEERWKQTDNLRRILRQDKEKVLKDYLDLLELKIEKIANHLERHQEELTIEEFKLKILGKEIEEVKPSILDIIQIHNTHFAKLVNIGERSSASLQKYERVKELVRLFNLKTFGTENVLLDKVNNAYIYNLESYLKFESEYKGKLGIKNNSLVKYFKNLKTICNYAVKMEIIEKNPFNSYSGKIKVTDATFLTQEELERIENKTFSVDRLELVKDIFLFSCYTGYAPVDALQLTRKNIIQDGDKNLWIKTNRQKTGTKANVPILPPVLKILSKYQFEGEALLPKISNQKMNAYLKEIADIIGLDKNLTWYVARHTFATTVTLGNGIKIENVSAMLGHTTIRQTQHYAKVLDSSVSDDMHKLMEKFKDK</sequence>
<comment type="similarity">
    <text evidence="1">Belongs to the 'phage' integrase family.</text>
</comment>
<organism evidence="5 6">
    <name type="scientific">Flavobacterium ammonificans</name>
    <dbReference type="NCBI Taxonomy" id="1751056"/>
    <lineage>
        <taxon>Bacteria</taxon>
        <taxon>Pseudomonadati</taxon>
        <taxon>Bacteroidota</taxon>
        <taxon>Flavobacteriia</taxon>
        <taxon>Flavobacteriales</taxon>
        <taxon>Flavobacteriaceae</taxon>
        <taxon>Flavobacterium</taxon>
    </lineage>
</organism>
<dbReference type="CDD" id="cd01185">
    <property type="entry name" value="INTN1_C_like"/>
    <property type="match status" value="1"/>
</dbReference>
<evidence type="ECO:0000256" key="3">
    <source>
        <dbReference type="ARBA" id="ARBA00023172"/>
    </source>
</evidence>
<keyword evidence="6" id="KW-1185">Reference proteome</keyword>
<feature type="domain" description="Tyr recombinase" evidence="4">
    <location>
        <begin position="226"/>
        <end position="399"/>
    </location>
</feature>
<keyword evidence="3" id="KW-0233">DNA recombination</keyword>
<dbReference type="RefSeq" id="WP_229329163.1">
    <property type="nucleotide sequence ID" value="NZ_AP025183.1"/>
</dbReference>
<evidence type="ECO:0000256" key="2">
    <source>
        <dbReference type="ARBA" id="ARBA00023125"/>
    </source>
</evidence>
<dbReference type="PANTHER" id="PTHR30349">
    <property type="entry name" value="PHAGE INTEGRASE-RELATED"/>
    <property type="match status" value="1"/>
</dbReference>
<dbReference type="PANTHER" id="PTHR30349:SF64">
    <property type="entry name" value="PROPHAGE INTEGRASE INTD-RELATED"/>
    <property type="match status" value="1"/>
</dbReference>
<reference evidence="5 6" key="2">
    <citation type="journal article" date="2022" name="Microorganisms">
        <title>Complete Genome Sequences of Two Flavobacterium ammonificans Strains and a Flavobacterium ammoniigenes Strain of Ammonifying Bacterioplankton Isolated from Surface River Water.</title>
        <authorList>
            <person name="Suda W."/>
            <person name="Ogata Y."/>
            <person name="Shindo C."/>
            <person name="Watanabe K."/>
        </authorList>
    </citation>
    <scope>NUCLEOTIDE SEQUENCE [LARGE SCALE GENOMIC DNA]</scope>
    <source>
        <strain evidence="5 6">GENT11</strain>
    </source>
</reference>
<dbReference type="Gene3D" id="1.10.443.10">
    <property type="entry name" value="Intergrase catalytic core"/>
    <property type="match status" value="1"/>
</dbReference>
<dbReference type="InterPro" id="IPR035386">
    <property type="entry name" value="Arm-DNA-bind_5"/>
</dbReference>
<evidence type="ECO:0000259" key="4">
    <source>
        <dbReference type="PROSITE" id="PS51898"/>
    </source>
</evidence>
<dbReference type="Pfam" id="PF00589">
    <property type="entry name" value="Phage_integrase"/>
    <property type="match status" value="1"/>
</dbReference>